<name>A0ACC2MIX0_PERAE</name>
<evidence type="ECO:0000313" key="2">
    <source>
        <dbReference type="Proteomes" id="UP001234297"/>
    </source>
</evidence>
<proteinExistence type="predicted"/>
<accession>A0ACC2MIX0</accession>
<dbReference type="EMBL" id="CM056810">
    <property type="protein sequence ID" value="KAJ8645593.1"/>
    <property type="molecule type" value="Genomic_DNA"/>
</dbReference>
<evidence type="ECO:0000313" key="1">
    <source>
        <dbReference type="EMBL" id="KAJ8645593.1"/>
    </source>
</evidence>
<organism evidence="1 2">
    <name type="scientific">Persea americana</name>
    <name type="common">Avocado</name>
    <dbReference type="NCBI Taxonomy" id="3435"/>
    <lineage>
        <taxon>Eukaryota</taxon>
        <taxon>Viridiplantae</taxon>
        <taxon>Streptophyta</taxon>
        <taxon>Embryophyta</taxon>
        <taxon>Tracheophyta</taxon>
        <taxon>Spermatophyta</taxon>
        <taxon>Magnoliopsida</taxon>
        <taxon>Magnoliidae</taxon>
        <taxon>Laurales</taxon>
        <taxon>Lauraceae</taxon>
        <taxon>Persea</taxon>
    </lineage>
</organism>
<sequence length="91" mass="10352">MELKESVSRNPIKTFGCEELDLTATIYIQVGACTRWVDWLGDKDHKMLGDDLAAVDKDYPKLLEQNNGEIICQDKDEKKMMMDKGVGNGYH</sequence>
<reference evidence="1 2" key="1">
    <citation type="journal article" date="2022" name="Hortic Res">
        <title>A haplotype resolved chromosomal level avocado genome allows analysis of novel avocado genes.</title>
        <authorList>
            <person name="Nath O."/>
            <person name="Fletcher S.J."/>
            <person name="Hayward A."/>
            <person name="Shaw L.M."/>
            <person name="Masouleh A.K."/>
            <person name="Furtado A."/>
            <person name="Henry R.J."/>
            <person name="Mitter N."/>
        </authorList>
    </citation>
    <scope>NUCLEOTIDE SEQUENCE [LARGE SCALE GENOMIC DNA]</scope>
    <source>
        <strain evidence="2">cv. Hass</strain>
    </source>
</reference>
<protein>
    <submittedName>
        <fullName evidence="1">Uncharacterized protein</fullName>
    </submittedName>
</protein>
<keyword evidence="2" id="KW-1185">Reference proteome</keyword>
<comment type="caution">
    <text evidence="1">The sequence shown here is derived from an EMBL/GenBank/DDBJ whole genome shotgun (WGS) entry which is preliminary data.</text>
</comment>
<dbReference type="Proteomes" id="UP001234297">
    <property type="component" value="Chromosome 2"/>
</dbReference>
<gene>
    <name evidence="1" type="ORF">MRB53_007341</name>
</gene>